<accession>A0A841R9Z2</accession>
<dbReference type="Gene3D" id="1.10.357.10">
    <property type="entry name" value="Tetracycline Repressor, domain 2"/>
    <property type="match status" value="1"/>
</dbReference>
<proteinExistence type="predicted"/>
<evidence type="ECO:0000256" key="1">
    <source>
        <dbReference type="ARBA" id="ARBA00023125"/>
    </source>
</evidence>
<dbReference type="PRINTS" id="PR00455">
    <property type="entry name" value="HTHTETR"/>
</dbReference>
<dbReference type="SUPFAM" id="SSF46689">
    <property type="entry name" value="Homeodomain-like"/>
    <property type="match status" value="1"/>
</dbReference>
<dbReference type="Pfam" id="PF00440">
    <property type="entry name" value="TetR_N"/>
    <property type="match status" value="1"/>
</dbReference>
<dbReference type="InterPro" id="IPR050624">
    <property type="entry name" value="HTH-type_Tx_Regulator"/>
</dbReference>
<keyword evidence="5" id="KW-1185">Reference proteome</keyword>
<dbReference type="PANTHER" id="PTHR43479">
    <property type="entry name" value="ACREF/ENVCD OPERON REPRESSOR-RELATED"/>
    <property type="match status" value="1"/>
</dbReference>
<feature type="domain" description="HTH tetR-type" evidence="3">
    <location>
        <begin position="6"/>
        <end position="66"/>
    </location>
</feature>
<name>A0A841R9Z2_9SPIO</name>
<dbReference type="RefSeq" id="WP_184745252.1">
    <property type="nucleotide sequence ID" value="NZ_JACHGJ010000002.1"/>
</dbReference>
<feature type="DNA-binding region" description="H-T-H motif" evidence="2">
    <location>
        <begin position="29"/>
        <end position="48"/>
    </location>
</feature>
<dbReference type="InterPro" id="IPR009057">
    <property type="entry name" value="Homeodomain-like_sf"/>
</dbReference>
<dbReference type="EMBL" id="JACHGJ010000002">
    <property type="protein sequence ID" value="MBB6479749.1"/>
    <property type="molecule type" value="Genomic_DNA"/>
</dbReference>
<sequence length="179" mass="20302">MRADKQRNKEKILKIAEEILTRNNIDTIAIDEIARAAEVTRATLYNHFSSKEELLKEMVLPALKEITEDLKEKNSSGKGDFSSVTDSLFKLYINHQKTLELVSCQTLYGNEEVTASHKAFMEEFNKAMILADAEHFPLGMEMSLKLISATYLSVLLELQKAGKLTYSLFHKIMEGVLTL</sequence>
<keyword evidence="1 2" id="KW-0238">DNA-binding</keyword>
<dbReference type="PANTHER" id="PTHR43479:SF11">
    <property type="entry name" value="ACREF_ENVCD OPERON REPRESSOR-RELATED"/>
    <property type="match status" value="1"/>
</dbReference>
<evidence type="ECO:0000313" key="4">
    <source>
        <dbReference type="EMBL" id="MBB6479749.1"/>
    </source>
</evidence>
<evidence type="ECO:0000313" key="5">
    <source>
        <dbReference type="Proteomes" id="UP000587760"/>
    </source>
</evidence>
<dbReference type="InterPro" id="IPR001647">
    <property type="entry name" value="HTH_TetR"/>
</dbReference>
<reference evidence="4 5" key="1">
    <citation type="submission" date="2020-08" db="EMBL/GenBank/DDBJ databases">
        <title>Genomic Encyclopedia of Type Strains, Phase IV (KMG-IV): sequencing the most valuable type-strain genomes for metagenomic binning, comparative biology and taxonomic classification.</title>
        <authorList>
            <person name="Goeker M."/>
        </authorList>
    </citation>
    <scope>NUCLEOTIDE SEQUENCE [LARGE SCALE GENOMIC DNA]</scope>
    <source>
        <strain evidence="4 5">DSM 2461</strain>
    </source>
</reference>
<dbReference type="GO" id="GO:0003677">
    <property type="term" value="F:DNA binding"/>
    <property type="evidence" value="ECO:0007669"/>
    <property type="project" value="UniProtKB-UniRule"/>
</dbReference>
<evidence type="ECO:0000259" key="3">
    <source>
        <dbReference type="PROSITE" id="PS50977"/>
    </source>
</evidence>
<organism evidence="4 5">
    <name type="scientific">Spirochaeta isovalerica</name>
    <dbReference type="NCBI Taxonomy" id="150"/>
    <lineage>
        <taxon>Bacteria</taxon>
        <taxon>Pseudomonadati</taxon>
        <taxon>Spirochaetota</taxon>
        <taxon>Spirochaetia</taxon>
        <taxon>Spirochaetales</taxon>
        <taxon>Spirochaetaceae</taxon>
        <taxon>Spirochaeta</taxon>
    </lineage>
</organism>
<protein>
    <submittedName>
        <fullName evidence="4">AcrR family transcriptional regulator</fullName>
    </submittedName>
</protein>
<gene>
    <name evidence="4" type="ORF">HNR50_001407</name>
</gene>
<evidence type="ECO:0000256" key="2">
    <source>
        <dbReference type="PROSITE-ProRule" id="PRU00335"/>
    </source>
</evidence>
<dbReference type="Proteomes" id="UP000587760">
    <property type="component" value="Unassembled WGS sequence"/>
</dbReference>
<dbReference type="PROSITE" id="PS50977">
    <property type="entry name" value="HTH_TETR_2"/>
    <property type="match status" value="1"/>
</dbReference>
<comment type="caution">
    <text evidence="4">The sequence shown here is derived from an EMBL/GenBank/DDBJ whole genome shotgun (WGS) entry which is preliminary data.</text>
</comment>
<dbReference type="AlphaFoldDB" id="A0A841R9Z2"/>